<sequence length="77" mass="8929">MRLVVLCFMWSPSTIQIIANKHAHIPACPHRSPWYIGPQSNHYPTNVTSTTSRSCRVIWCLHLSRLEEKSLHRMVCT</sequence>
<organism evidence="1 2">
    <name type="scientific">Fasciola gigantica</name>
    <name type="common">Giant liver fluke</name>
    <dbReference type="NCBI Taxonomy" id="46835"/>
    <lineage>
        <taxon>Eukaryota</taxon>
        <taxon>Metazoa</taxon>
        <taxon>Spiralia</taxon>
        <taxon>Lophotrochozoa</taxon>
        <taxon>Platyhelminthes</taxon>
        <taxon>Trematoda</taxon>
        <taxon>Digenea</taxon>
        <taxon>Plagiorchiida</taxon>
        <taxon>Echinostomata</taxon>
        <taxon>Echinostomatoidea</taxon>
        <taxon>Fasciolidae</taxon>
        <taxon>Fasciola</taxon>
    </lineage>
</organism>
<dbReference type="EMBL" id="SUNJ01012582">
    <property type="protein sequence ID" value="TPP57928.1"/>
    <property type="molecule type" value="Genomic_DNA"/>
</dbReference>
<gene>
    <name evidence="1" type="ORF">FGIG_09707</name>
</gene>
<protein>
    <submittedName>
        <fullName evidence="1">Uncharacterized protein</fullName>
    </submittedName>
</protein>
<comment type="caution">
    <text evidence="1">The sequence shown here is derived from an EMBL/GenBank/DDBJ whole genome shotgun (WGS) entry which is preliminary data.</text>
</comment>
<dbReference type="Proteomes" id="UP000316759">
    <property type="component" value="Unassembled WGS sequence"/>
</dbReference>
<evidence type="ECO:0000313" key="1">
    <source>
        <dbReference type="EMBL" id="TPP57928.1"/>
    </source>
</evidence>
<keyword evidence="2" id="KW-1185">Reference proteome</keyword>
<proteinExistence type="predicted"/>
<name>A0A504YI06_FASGI</name>
<dbReference type="AlphaFoldDB" id="A0A504YI06"/>
<evidence type="ECO:0000313" key="2">
    <source>
        <dbReference type="Proteomes" id="UP000316759"/>
    </source>
</evidence>
<accession>A0A504YI06</accession>
<reference evidence="1 2" key="1">
    <citation type="submission" date="2019-04" db="EMBL/GenBank/DDBJ databases">
        <title>Annotation for the trematode Fasciola gigantica.</title>
        <authorList>
            <person name="Choi Y.-J."/>
        </authorList>
    </citation>
    <scope>NUCLEOTIDE SEQUENCE [LARGE SCALE GENOMIC DNA]</scope>
    <source>
        <strain evidence="1">Uganda_cow_1</strain>
    </source>
</reference>